<proteinExistence type="predicted"/>
<dbReference type="KEGG" id="nvn:NVIE_028410"/>
<organism evidence="1 2">
    <name type="scientific">Nitrososphaera viennensis EN76</name>
    <dbReference type="NCBI Taxonomy" id="926571"/>
    <lineage>
        <taxon>Archaea</taxon>
        <taxon>Nitrososphaerota</taxon>
        <taxon>Nitrososphaeria</taxon>
        <taxon>Nitrososphaerales</taxon>
        <taxon>Nitrososphaeraceae</taxon>
        <taxon>Nitrososphaera</taxon>
    </lineage>
</organism>
<evidence type="ECO:0000313" key="2">
    <source>
        <dbReference type="Proteomes" id="UP000027093"/>
    </source>
</evidence>
<sequence>MADFFEIDRLIDELARLYATACATAWFKIEKKKPAQDEYRAKVVEFMRHFEYTLSTFQKTPEADNFRAHAKKALEAEIEKVLAGQNKEVEKRYKYFVDYS</sequence>
<dbReference type="OrthoDB" id="6477at2157"/>
<dbReference type="HOGENOM" id="CLU_2257459_0_0_2"/>
<protein>
    <submittedName>
        <fullName evidence="1">Uncharacterized protein</fullName>
    </submittedName>
</protein>
<gene>
    <name evidence="1" type="ORF">NVIE_028410</name>
</gene>
<dbReference type="GeneID" id="74688006"/>
<reference evidence="1 2" key="1">
    <citation type="journal article" date="2014" name="Int. J. Syst. Evol. Microbiol.">
        <title>Nitrososphaera viennensis gen. nov., sp. nov., an aerobic and mesophilic, ammonia-oxidizing archaeon from soil and a member of the archaeal phylum Thaumarchaeota.</title>
        <authorList>
            <person name="Stieglmeier M."/>
            <person name="Klingl A."/>
            <person name="Alves R.J."/>
            <person name="Rittmann S.K."/>
            <person name="Melcher M."/>
            <person name="Leisch N."/>
            <person name="Schleper C."/>
        </authorList>
    </citation>
    <scope>NUCLEOTIDE SEQUENCE [LARGE SCALE GENOMIC DNA]</scope>
    <source>
        <strain evidence="1">EN76</strain>
    </source>
</reference>
<dbReference type="EMBL" id="CP007536">
    <property type="protein sequence ID" value="AIC17115.1"/>
    <property type="molecule type" value="Genomic_DNA"/>
</dbReference>
<dbReference type="AlphaFoldDB" id="A0A060HPP9"/>
<dbReference type="Proteomes" id="UP000027093">
    <property type="component" value="Chromosome"/>
</dbReference>
<keyword evidence="2" id="KW-1185">Reference proteome</keyword>
<name>A0A060HPP9_9ARCH</name>
<evidence type="ECO:0000313" key="1">
    <source>
        <dbReference type="EMBL" id="AIC17115.1"/>
    </source>
</evidence>
<accession>A0A060HPP9</accession>
<dbReference type="STRING" id="926571.NVIE_028410"/>
<dbReference type="RefSeq" id="WP_075055732.1">
    <property type="nucleotide sequence ID" value="NZ_CP007536.1"/>
</dbReference>